<keyword evidence="3" id="KW-1185">Reference proteome</keyword>
<dbReference type="Proteomes" id="UP001516662">
    <property type="component" value="Unassembled WGS sequence"/>
</dbReference>
<keyword evidence="1" id="KW-1133">Transmembrane helix</keyword>
<proteinExistence type="predicted"/>
<accession>A0ABR9QGH9</accession>
<gene>
    <name evidence="2" type="ORF">IMZ08_05925</name>
</gene>
<dbReference type="Pfam" id="PF13789">
    <property type="entry name" value="DUF4181"/>
    <property type="match status" value="1"/>
</dbReference>
<protein>
    <submittedName>
        <fullName evidence="2">DUF4181 domain-containing protein</fullName>
    </submittedName>
</protein>
<evidence type="ECO:0000256" key="1">
    <source>
        <dbReference type="SAM" id="Phobius"/>
    </source>
</evidence>
<feature type="transmembrane region" description="Helical" evidence="1">
    <location>
        <begin position="6"/>
        <end position="23"/>
    </location>
</feature>
<dbReference type="RefSeq" id="WP_193535074.1">
    <property type="nucleotide sequence ID" value="NZ_JADCLJ010000011.1"/>
</dbReference>
<feature type="transmembrane region" description="Helical" evidence="1">
    <location>
        <begin position="82"/>
        <end position="99"/>
    </location>
</feature>
<dbReference type="EMBL" id="JADCLJ010000011">
    <property type="protein sequence ID" value="MBE4907601.1"/>
    <property type="molecule type" value="Genomic_DNA"/>
</dbReference>
<name>A0ABR9QGH9_9BACI</name>
<feature type="transmembrane region" description="Helical" evidence="1">
    <location>
        <begin position="44"/>
        <end position="62"/>
    </location>
</feature>
<comment type="caution">
    <text evidence="2">The sequence shown here is derived from an EMBL/GenBank/DDBJ whole genome shotgun (WGS) entry which is preliminary data.</text>
</comment>
<dbReference type="InterPro" id="IPR025441">
    <property type="entry name" value="DUF4181"/>
</dbReference>
<evidence type="ECO:0000313" key="3">
    <source>
        <dbReference type="Proteomes" id="UP001516662"/>
    </source>
</evidence>
<feature type="transmembrane region" description="Helical" evidence="1">
    <location>
        <begin position="111"/>
        <end position="128"/>
    </location>
</feature>
<keyword evidence="1" id="KW-0812">Transmembrane</keyword>
<reference evidence="2 3" key="1">
    <citation type="submission" date="2020-10" db="EMBL/GenBank/DDBJ databases">
        <title>Bacillus sp. HD4P25, an endophyte from a halophyte.</title>
        <authorList>
            <person name="Sun J.-Q."/>
        </authorList>
    </citation>
    <scope>NUCLEOTIDE SEQUENCE [LARGE SCALE GENOMIC DNA]</scope>
    <source>
        <strain evidence="2 3">YIM 93174</strain>
    </source>
</reference>
<sequence length="130" mass="15319">MNVNVIISWVILFSVFFLISHYLKKHLGIKNREWVWMLSERRKPVFRIVDSSIFVLFLFGMFQLNFEPGSETYSNAVRVSPLFGMMFLQSIVSGIEQWVTDRERKAYYHEWLGTILIVGSYLIILIFGDS</sequence>
<evidence type="ECO:0000313" key="2">
    <source>
        <dbReference type="EMBL" id="MBE4907601.1"/>
    </source>
</evidence>
<keyword evidence="1" id="KW-0472">Membrane</keyword>
<organism evidence="2 3">
    <name type="scientific">Litchfieldia luteola</name>
    <dbReference type="NCBI Taxonomy" id="682179"/>
    <lineage>
        <taxon>Bacteria</taxon>
        <taxon>Bacillati</taxon>
        <taxon>Bacillota</taxon>
        <taxon>Bacilli</taxon>
        <taxon>Bacillales</taxon>
        <taxon>Bacillaceae</taxon>
        <taxon>Litchfieldia</taxon>
    </lineage>
</organism>